<dbReference type="GeneID" id="71984343"/>
<dbReference type="AlphaFoldDB" id="A0A9Q8LEZ7"/>
<dbReference type="EMBL" id="CP090166">
    <property type="protein sequence ID" value="UJO16326.1"/>
    <property type="molecule type" value="Genomic_DNA"/>
</dbReference>
<proteinExistence type="predicted"/>
<keyword evidence="2" id="KW-1185">Reference proteome</keyword>
<organism evidence="1 2">
    <name type="scientific">Passalora fulva</name>
    <name type="common">Tomato leaf mold</name>
    <name type="synonym">Cladosporium fulvum</name>
    <dbReference type="NCBI Taxonomy" id="5499"/>
    <lineage>
        <taxon>Eukaryota</taxon>
        <taxon>Fungi</taxon>
        <taxon>Dikarya</taxon>
        <taxon>Ascomycota</taxon>
        <taxon>Pezizomycotina</taxon>
        <taxon>Dothideomycetes</taxon>
        <taxon>Dothideomycetidae</taxon>
        <taxon>Mycosphaerellales</taxon>
        <taxon>Mycosphaerellaceae</taxon>
        <taxon>Fulvia</taxon>
    </lineage>
</organism>
<evidence type="ECO:0000313" key="1">
    <source>
        <dbReference type="EMBL" id="UJO16326.1"/>
    </source>
</evidence>
<protein>
    <submittedName>
        <fullName evidence="1">Uncharacterized protein</fullName>
    </submittedName>
</protein>
<dbReference type="RefSeq" id="XP_047760692.1">
    <property type="nucleotide sequence ID" value="XM_047903613.1"/>
</dbReference>
<gene>
    <name evidence="1" type="ORF">CLAFUR5_04465</name>
</gene>
<reference evidence="1" key="1">
    <citation type="submission" date="2021-12" db="EMBL/GenBank/DDBJ databases">
        <authorList>
            <person name="Zaccaron A."/>
            <person name="Stergiopoulos I."/>
        </authorList>
    </citation>
    <scope>NUCLEOTIDE SEQUENCE</scope>
    <source>
        <strain evidence="1">Race5_Kim</strain>
    </source>
</reference>
<sequence>MPGDHAGNQGLYFWRYINEAAALQPNVPYLQYSPIPSFFQMFAKVPLVILQAESTDSVP</sequence>
<accession>A0A9Q8LEZ7</accession>
<name>A0A9Q8LEZ7_PASFU</name>
<dbReference type="Proteomes" id="UP000756132">
    <property type="component" value="Chromosome 4"/>
</dbReference>
<evidence type="ECO:0000313" key="2">
    <source>
        <dbReference type="Proteomes" id="UP000756132"/>
    </source>
</evidence>
<reference evidence="1" key="2">
    <citation type="journal article" date="2022" name="Microb. Genom.">
        <title>A chromosome-scale genome assembly of the tomato pathogen Cladosporium fulvum reveals a compartmentalized genome architecture and the presence of a dispensable chromosome.</title>
        <authorList>
            <person name="Zaccaron A.Z."/>
            <person name="Chen L.H."/>
            <person name="Samaras A."/>
            <person name="Stergiopoulos I."/>
        </authorList>
    </citation>
    <scope>NUCLEOTIDE SEQUENCE</scope>
    <source>
        <strain evidence="1">Race5_Kim</strain>
    </source>
</reference>
<dbReference type="KEGG" id="ffu:CLAFUR5_04465"/>